<keyword evidence="1" id="KW-0175">Coiled coil</keyword>
<evidence type="ECO:0000313" key="3">
    <source>
        <dbReference type="Proteomes" id="UP001379533"/>
    </source>
</evidence>
<dbReference type="InterPro" id="IPR027417">
    <property type="entry name" value="P-loop_NTPase"/>
</dbReference>
<keyword evidence="3" id="KW-1185">Reference proteome</keyword>
<accession>A0ABZ2KKH9</accession>
<feature type="coiled-coil region" evidence="1">
    <location>
        <begin position="254"/>
        <end position="288"/>
    </location>
</feature>
<dbReference type="Proteomes" id="UP001379533">
    <property type="component" value="Chromosome"/>
</dbReference>
<dbReference type="Gene3D" id="3.40.50.300">
    <property type="entry name" value="P-loop containing nucleotide triphosphate hydrolases"/>
    <property type="match status" value="1"/>
</dbReference>
<name>A0ABZ2KKH9_9BACT</name>
<evidence type="ECO:0000313" key="2">
    <source>
        <dbReference type="EMBL" id="WXA99177.1"/>
    </source>
</evidence>
<feature type="coiled-coil region" evidence="1">
    <location>
        <begin position="363"/>
        <end position="390"/>
    </location>
</feature>
<dbReference type="EMBL" id="CP089982">
    <property type="protein sequence ID" value="WXA99177.1"/>
    <property type="molecule type" value="Genomic_DNA"/>
</dbReference>
<gene>
    <name evidence="2" type="ORF">LZC95_20430</name>
</gene>
<proteinExistence type="predicted"/>
<dbReference type="SUPFAM" id="SSF52540">
    <property type="entry name" value="P-loop containing nucleoside triphosphate hydrolases"/>
    <property type="match status" value="1"/>
</dbReference>
<evidence type="ECO:0000256" key="1">
    <source>
        <dbReference type="SAM" id="Coils"/>
    </source>
</evidence>
<dbReference type="CDD" id="cd00267">
    <property type="entry name" value="ABC_ATPase"/>
    <property type="match status" value="1"/>
</dbReference>
<dbReference type="PANTHER" id="PTHR32114:SF2">
    <property type="entry name" value="ABC TRANSPORTER ABCH.3"/>
    <property type="match status" value="1"/>
</dbReference>
<dbReference type="PANTHER" id="PTHR32114">
    <property type="entry name" value="ABC TRANSPORTER ABCH.3"/>
    <property type="match status" value="1"/>
</dbReference>
<dbReference type="RefSeq" id="WP_394849811.1">
    <property type="nucleotide sequence ID" value="NZ_CP089982.1"/>
</dbReference>
<reference evidence="2 3" key="1">
    <citation type="submission" date="2021-12" db="EMBL/GenBank/DDBJ databases">
        <title>Discovery of the Pendulisporaceae a myxobacterial family with distinct sporulation behavior and unique specialized metabolism.</title>
        <authorList>
            <person name="Garcia R."/>
            <person name="Popoff A."/>
            <person name="Bader C.D."/>
            <person name="Loehr J."/>
            <person name="Walesch S."/>
            <person name="Walt C."/>
            <person name="Boldt J."/>
            <person name="Bunk B."/>
            <person name="Haeckl F.J.F.P.J."/>
            <person name="Gunesch A.P."/>
            <person name="Birkelbach J."/>
            <person name="Nuebel U."/>
            <person name="Pietschmann T."/>
            <person name="Bach T."/>
            <person name="Mueller R."/>
        </authorList>
    </citation>
    <scope>NUCLEOTIDE SEQUENCE [LARGE SCALE GENOMIC DNA]</scope>
    <source>
        <strain evidence="2 3">MSr12523</strain>
    </source>
</reference>
<sequence>MADALPRITEARAAVEDARNAWQEYRVASSRQDELRHRHQFLQDQVAGLTQRVESNRAVLAEADTIRRAAHQARSLDANLAELVSAHDAATQAVTADRVVLQSHERQIVSLHAQMGRAAARRDRALRRAPDRDAVAGAAVSLPAVQQALQAATLRRDELLAAMERVREERFGVAERRIDGMEASLLAVASGIPEPQAEARGALDRDRELVERARSSPEREAQLTAQAQAAKAEALALAASEAELAILVRRGPEVAAAEGDAAEAQSEIKALQDQLDAERVAVALAEKSLRLDEERRRSTSEALSTLRRERAALEGTLAKVGPLTNAETRLAELEPQLEDRGKELVRVEASLAEMVVAAPTSNLASLSAALDTLESRVRGAERELAVAEAGLAHSTEARERTAALRAERARVEADVSDWTRLGEDLGRHGLQSLEIDAVGPELTAICNHLLHTCVGPQWTTIFDAAGDCVLRVLDTESGREATPESLCGGEKVIVGEAISLSLVVLDCRRRGWQECTIVRDESGAALDPENARRYIQMLRRAADLAGARQVLFVSHNPEIQELADVRLDVANGRVSVSEQQNAA</sequence>
<protein>
    <submittedName>
        <fullName evidence="2">Uncharacterized protein</fullName>
    </submittedName>
</protein>
<organism evidence="2 3">
    <name type="scientific">Pendulispora brunnea</name>
    <dbReference type="NCBI Taxonomy" id="2905690"/>
    <lineage>
        <taxon>Bacteria</taxon>
        <taxon>Pseudomonadati</taxon>
        <taxon>Myxococcota</taxon>
        <taxon>Myxococcia</taxon>
        <taxon>Myxococcales</taxon>
        <taxon>Sorangiineae</taxon>
        <taxon>Pendulisporaceae</taxon>
        <taxon>Pendulispora</taxon>
    </lineage>
</organism>